<protein>
    <submittedName>
        <fullName evidence="2">Uncharacterized protein</fullName>
    </submittedName>
</protein>
<evidence type="ECO:0000313" key="2">
    <source>
        <dbReference type="EMBL" id="TLD70156.1"/>
    </source>
</evidence>
<evidence type="ECO:0000313" key="3">
    <source>
        <dbReference type="Proteomes" id="UP000306196"/>
    </source>
</evidence>
<feature type="compositionally biased region" description="Basic and acidic residues" evidence="1">
    <location>
        <begin position="45"/>
        <end position="63"/>
    </location>
</feature>
<dbReference type="AlphaFoldDB" id="A0A5R8KCX3"/>
<proteinExistence type="predicted"/>
<sequence>MKPLIRSIIGLSLAMFLVLCVFIQSSDAAPRHRPGNPRGIADPRGVLDPRGIADPRGVFDPRGPFDPRNPARYMYGLPAARATRVYAGVSYYYCSGSYYYPYIINGQSVYVLCTVRGGVPVIPPRPY</sequence>
<keyword evidence="3" id="KW-1185">Reference proteome</keyword>
<gene>
    <name evidence="2" type="ORF">FEM03_13255</name>
</gene>
<name>A0A5R8KCX3_9BACT</name>
<dbReference type="EMBL" id="VAUV01000009">
    <property type="protein sequence ID" value="TLD70156.1"/>
    <property type="molecule type" value="Genomic_DNA"/>
</dbReference>
<comment type="caution">
    <text evidence="2">The sequence shown here is derived from an EMBL/GenBank/DDBJ whole genome shotgun (WGS) entry which is preliminary data.</text>
</comment>
<dbReference type="RefSeq" id="WP_138086753.1">
    <property type="nucleotide sequence ID" value="NZ_VAUV01000009.1"/>
</dbReference>
<organism evidence="2 3">
    <name type="scientific">Phragmitibacter flavus</name>
    <dbReference type="NCBI Taxonomy" id="2576071"/>
    <lineage>
        <taxon>Bacteria</taxon>
        <taxon>Pseudomonadati</taxon>
        <taxon>Verrucomicrobiota</taxon>
        <taxon>Verrucomicrobiia</taxon>
        <taxon>Verrucomicrobiales</taxon>
        <taxon>Verrucomicrobiaceae</taxon>
        <taxon>Phragmitibacter</taxon>
    </lineage>
</organism>
<feature type="region of interest" description="Disordered" evidence="1">
    <location>
        <begin position="29"/>
        <end position="63"/>
    </location>
</feature>
<evidence type="ECO:0000256" key="1">
    <source>
        <dbReference type="SAM" id="MobiDB-lite"/>
    </source>
</evidence>
<reference evidence="2 3" key="1">
    <citation type="submission" date="2019-05" db="EMBL/GenBank/DDBJ databases">
        <title>Verrucobacter flavum gen. nov., sp. nov. a new member of the family Verrucomicrobiaceae.</title>
        <authorList>
            <person name="Szuroczki S."/>
            <person name="Abbaszade G."/>
            <person name="Szabo A."/>
            <person name="Felfoldi T."/>
            <person name="Schumann P."/>
            <person name="Boka K."/>
            <person name="Keki Z."/>
            <person name="Toumi M."/>
            <person name="Toth E."/>
        </authorList>
    </citation>
    <scope>NUCLEOTIDE SEQUENCE [LARGE SCALE GENOMIC DNA]</scope>
    <source>
        <strain evidence="2 3">MG-N-17</strain>
    </source>
</reference>
<accession>A0A5R8KCX3</accession>
<dbReference type="Proteomes" id="UP000306196">
    <property type="component" value="Unassembled WGS sequence"/>
</dbReference>